<dbReference type="AlphaFoldDB" id="A0A062V316"/>
<dbReference type="Pfam" id="PF01814">
    <property type="entry name" value="Hemerythrin"/>
    <property type="match status" value="1"/>
</dbReference>
<accession>A0A062V316</accession>
<feature type="domain" description="Hemerythrin-like" evidence="1">
    <location>
        <begin position="9"/>
        <end position="135"/>
    </location>
</feature>
<protein>
    <recommendedName>
        <fullName evidence="1">Hemerythrin-like domain-containing protein</fullName>
    </recommendedName>
</protein>
<keyword evidence="3" id="KW-1185">Reference proteome</keyword>
<comment type="caution">
    <text evidence="2">The sequence shown here is derived from an EMBL/GenBank/DDBJ whole genome shotgun (WGS) entry which is preliminary data.</text>
</comment>
<evidence type="ECO:0000313" key="3">
    <source>
        <dbReference type="Proteomes" id="UP000027153"/>
    </source>
</evidence>
<gene>
    <name evidence="2" type="ORF">ANME2D_00508</name>
</gene>
<organism evidence="2 3">
    <name type="scientific">Candidatus Methanoperedens nitratireducens</name>
    <dbReference type="NCBI Taxonomy" id="1392998"/>
    <lineage>
        <taxon>Archaea</taxon>
        <taxon>Methanobacteriati</taxon>
        <taxon>Methanobacteriota</taxon>
        <taxon>Stenosarchaea group</taxon>
        <taxon>Methanomicrobia</taxon>
        <taxon>Methanosarcinales</taxon>
        <taxon>ANME-2 cluster</taxon>
        <taxon>Candidatus Methanoperedentaceae</taxon>
        <taxon>Candidatus Methanoperedens</taxon>
    </lineage>
</organism>
<proteinExistence type="predicted"/>
<dbReference type="Gene3D" id="1.20.120.520">
    <property type="entry name" value="nmb1532 protein domain like"/>
    <property type="match status" value="1"/>
</dbReference>
<reference evidence="2 3" key="1">
    <citation type="journal article" date="2013" name="Nature">
        <title>Anaerobic oxidation of methane coupled to nitrate reduction in a novel archaeal lineage.</title>
        <authorList>
            <person name="Haroon M.F."/>
            <person name="Hu S."/>
            <person name="Shi Y."/>
            <person name="Imelfort M."/>
            <person name="Keller J."/>
            <person name="Hugenholtz P."/>
            <person name="Yuan Z."/>
            <person name="Tyson G.W."/>
        </authorList>
    </citation>
    <scope>NUCLEOTIDE SEQUENCE [LARGE SCALE GENOMIC DNA]</scope>
    <source>
        <strain evidence="2 3">ANME-2d</strain>
    </source>
</reference>
<sequence>MEFNIPKSLKLEHEELHAELVKATRAGGKIGDSAKAVANILHPHFIKEEEYALPPLGLLSPLAEGKITQEMRDVLDLTDKMKAELYQMLNEHRAIVVALENLIDVAKKENRMEYVRFAEKLMLHAQNEEEILYPATILIGEYLRLRM</sequence>
<dbReference type="InterPro" id="IPR012312">
    <property type="entry name" value="Hemerythrin-like"/>
</dbReference>
<name>A0A062V316_9EURY</name>
<evidence type="ECO:0000313" key="2">
    <source>
        <dbReference type="EMBL" id="KCZ73441.1"/>
    </source>
</evidence>
<dbReference type="EMBL" id="JMIY01000001">
    <property type="protein sequence ID" value="KCZ73441.1"/>
    <property type="molecule type" value="Genomic_DNA"/>
</dbReference>
<dbReference type="OrthoDB" id="372140at2157"/>
<dbReference type="Proteomes" id="UP000027153">
    <property type="component" value="Unassembled WGS sequence"/>
</dbReference>
<evidence type="ECO:0000259" key="1">
    <source>
        <dbReference type="Pfam" id="PF01814"/>
    </source>
</evidence>
<dbReference type="RefSeq" id="WP_048088895.1">
    <property type="nucleotide sequence ID" value="NZ_JMIY01000001.1"/>
</dbReference>